<feature type="transmembrane region" description="Helical" evidence="1">
    <location>
        <begin position="112"/>
        <end position="138"/>
    </location>
</feature>
<dbReference type="OrthoDB" id="48254at2759"/>
<dbReference type="EMBL" id="BDSP01000065">
    <property type="protein sequence ID" value="GAX13410.1"/>
    <property type="molecule type" value="Genomic_DNA"/>
</dbReference>
<accession>A0A1Z5JHD9</accession>
<dbReference type="Proteomes" id="UP000198406">
    <property type="component" value="Unassembled WGS sequence"/>
</dbReference>
<dbReference type="PANTHER" id="PTHR38909:SF1">
    <property type="entry name" value="G PROTEIN GAMMA DOMAIN-CONTAINING PROTEIN"/>
    <property type="match status" value="1"/>
</dbReference>
<dbReference type="AlphaFoldDB" id="A0A1Z5JHD9"/>
<keyword evidence="1" id="KW-0472">Membrane</keyword>
<comment type="caution">
    <text evidence="2">The sequence shown here is derived from an EMBL/GenBank/DDBJ whole genome shotgun (WGS) entry which is preliminary data.</text>
</comment>
<keyword evidence="1" id="KW-1133">Transmembrane helix</keyword>
<keyword evidence="3" id="KW-1185">Reference proteome</keyword>
<evidence type="ECO:0000256" key="1">
    <source>
        <dbReference type="SAM" id="Phobius"/>
    </source>
</evidence>
<dbReference type="PANTHER" id="PTHR38909">
    <property type="entry name" value="G PROTEIN GAMMA DOMAIN-CONTAINING PROTEIN"/>
    <property type="match status" value="1"/>
</dbReference>
<protein>
    <recommendedName>
        <fullName evidence="4">PDZ domain-containing protein</fullName>
    </recommendedName>
</protein>
<evidence type="ECO:0000313" key="2">
    <source>
        <dbReference type="EMBL" id="GAX13410.1"/>
    </source>
</evidence>
<keyword evidence="1" id="KW-0812">Transmembrane</keyword>
<dbReference type="InParanoid" id="A0A1Z5JHD9"/>
<reference evidence="2 3" key="1">
    <citation type="journal article" date="2015" name="Plant Cell">
        <title>Oil accumulation by the oleaginous diatom Fistulifera solaris as revealed by the genome and transcriptome.</title>
        <authorList>
            <person name="Tanaka T."/>
            <person name="Maeda Y."/>
            <person name="Veluchamy A."/>
            <person name="Tanaka M."/>
            <person name="Abida H."/>
            <person name="Marechal E."/>
            <person name="Bowler C."/>
            <person name="Muto M."/>
            <person name="Sunaga Y."/>
            <person name="Tanaka M."/>
            <person name="Yoshino T."/>
            <person name="Taniguchi T."/>
            <person name="Fukuda Y."/>
            <person name="Nemoto M."/>
            <person name="Matsumoto M."/>
            <person name="Wong P.S."/>
            <person name="Aburatani S."/>
            <person name="Fujibuchi W."/>
        </authorList>
    </citation>
    <scope>NUCLEOTIDE SEQUENCE [LARGE SCALE GENOMIC DNA]</scope>
    <source>
        <strain evidence="2 3">JPCC DA0580</strain>
    </source>
</reference>
<proteinExistence type="predicted"/>
<dbReference type="InterPro" id="IPR036034">
    <property type="entry name" value="PDZ_sf"/>
</dbReference>
<organism evidence="2 3">
    <name type="scientific">Fistulifera solaris</name>
    <name type="common">Oleaginous diatom</name>
    <dbReference type="NCBI Taxonomy" id="1519565"/>
    <lineage>
        <taxon>Eukaryota</taxon>
        <taxon>Sar</taxon>
        <taxon>Stramenopiles</taxon>
        <taxon>Ochrophyta</taxon>
        <taxon>Bacillariophyta</taxon>
        <taxon>Bacillariophyceae</taxon>
        <taxon>Bacillariophycidae</taxon>
        <taxon>Naviculales</taxon>
        <taxon>Naviculaceae</taxon>
        <taxon>Fistulifera</taxon>
    </lineage>
</organism>
<evidence type="ECO:0008006" key="4">
    <source>
        <dbReference type="Google" id="ProtNLM"/>
    </source>
</evidence>
<gene>
    <name evidence="2" type="ORF">FisN_34Lh009</name>
</gene>
<sequence length="355" mass="38902">MGSFIQLSITDNVNVLNTRVRILKENNLGQRTGGNYLLQLFLRVNFQYIAPPSGEVIDITRWVKDAFDTAAERSAFITLLRERNNGDIQQLQNMKLERDTSVAPTSTSSESVGIGTIIGILGGVVVGIAVGCLAYFVCCRKKAEEAKIVDAQSTDSTNRMEIVINNTGGDDVSTLGDPYCGATTVSKLDERTTASSLAYDYSKDITKPDQEEAPAQDCFTEATPQTKLSIGMSGSLLADDQSFDDQYDDEEELDFEKFLGDGMNDQQGTQIIKVLVPPGKLGIVLDDKDGSGPSIHAIKSTSPLFGRVQVGDYIINLNDEKISHLAPYDVSRLISEKSDEDRILEFHRPKTLEVQ</sequence>
<evidence type="ECO:0000313" key="3">
    <source>
        <dbReference type="Proteomes" id="UP000198406"/>
    </source>
</evidence>
<dbReference type="SUPFAM" id="SSF50156">
    <property type="entry name" value="PDZ domain-like"/>
    <property type="match status" value="1"/>
</dbReference>
<name>A0A1Z5JHD9_FISSO</name>